<proteinExistence type="predicted"/>
<dbReference type="EMBL" id="FUXU01000200">
    <property type="protein sequence ID" value="SKA74883.1"/>
    <property type="molecule type" value="Genomic_DNA"/>
</dbReference>
<dbReference type="Gene3D" id="2.40.50.110">
    <property type="match status" value="1"/>
</dbReference>
<dbReference type="RefSeq" id="WP_139367866.1">
    <property type="nucleotide sequence ID" value="NZ_FUXU01000200.1"/>
</dbReference>
<keyword evidence="2" id="KW-1185">Reference proteome</keyword>
<dbReference type="NCBIfam" id="NF038397">
    <property type="entry name" value="AB5_pltB_like"/>
    <property type="match status" value="1"/>
</dbReference>
<name>A0A1T4WC72_9GAMM</name>
<reference evidence="2" key="1">
    <citation type="submission" date="2017-02" db="EMBL/GenBank/DDBJ databases">
        <authorList>
            <person name="Varghese N."/>
            <person name="Submissions S."/>
        </authorList>
    </citation>
    <scope>NUCLEOTIDE SEQUENCE [LARGE SCALE GENOMIC DNA]</scope>
    <source>
        <strain evidence="2">DSM 22720</strain>
    </source>
</reference>
<protein>
    <submittedName>
        <fullName evidence="1">Subtilase cytotoxin subunit B</fullName>
    </submittedName>
</protein>
<dbReference type="Proteomes" id="UP000190162">
    <property type="component" value="Unassembled WGS sequence"/>
</dbReference>
<organism evidence="1 2">
    <name type="scientific">Enterovibrio nigricans DSM 22720</name>
    <dbReference type="NCBI Taxonomy" id="1121868"/>
    <lineage>
        <taxon>Bacteria</taxon>
        <taxon>Pseudomonadati</taxon>
        <taxon>Pseudomonadota</taxon>
        <taxon>Gammaproteobacteria</taxon>
        <taxon>Vibrionales</taxon>
        <taxon>Vibrionaceae</taxon>
        <taxon>Enterovibrio</taxon>
    </lineage>
</organism>
<sequence length="134" mass="15107">MTVKLNKIISTISIVMFFMLPNISYAETTNYTNVRVTNFYTDQYKGHPMICVSFRSSTQSHSACSIDSEGASRAGAFPYYVRVLLQSYLTGDNIWIKTDNNAFTDPVVTWISRDDITSVGSCNNWCFGSDKQQP</sequence>
<accession>A0A1T4WC72</accession>
<gene>
    <name evidence="1" type="ORF">SAMN02745132_04872</name>
</gene>
<dbReference type="OrthoDB" id="7105557at2"/>
<dbReference type="InterPro" id="IPR008992">
    <property type="entry name" value="Enterotoxin"/>
</dbReference>
<evidence type="ECO:0000313" key="1">
    <source>
        <dbReference type="EMBL" id="SKA74883.1"/>
    </source>
</evidence>
<evidence type="ECO:0000313" key="2">
    <source>
        <dbReference type="Proteomes" id="UP000190162"/>
    </source>
</evidence>
<dbReference type="SUPFAM" id="SSF50203">
    <property type="entry name" value="Bacterial enterotoxins"/>
    <property type="match status" value="1"/>
</dbReference>
<dbReference type="AlphaFoldDB" id="A0A1T4WC72"/>